<evidence type="ECO:0000313" key="3">
    <source>
        <dbReference type="Proteomes" id="UP000249130"/>
    </source>
</evidence>
<dbReference type="RefSeq" id="WP_111420633.1">
    <property type="nucleotide sequence ID" value="NZ_NPEX01000150.1"/>
</dbReference>
<name>A0A327KWL6_9BRAD</name>
<protein>
    <recommendedName>
        <fullName evidence="1">Methyltransferase FkbM domain-containing protein</fullName>
    </recommendedName>
</protein>
<dbReference type="SUPFAM" id="SSF53335">
    <property type="entry name" value="S-adenosyl-L-methionine-dependent methyltransferases"/>
    <property type="match status" value="1"/>
</dbReference>
<dbReference type="Pfam" id="PF05050">
    <property type="entry name" value="Methyltransf_21"/>
    <property type="match status" value="1"/>
</dbReference>
<dbReference type="AlphaFoldDB" id="A0A327KWL6"/>
<dbReference type="OrthoDB" id="9801609at2"/>
<evidence type="ECO:0000313" key="2">
    <source>
        <dbReference type="EMBL" id="RAI42486.1"/>
    </source>
</evidence>
<dbReference type="Gene3D" id="3.40.50.150">
    <property type="entry name" value="Vaccinia Virus protein VP39"/>
    <property type="match status" value="1"/>
</dbReference>
<feature type="domain" description="Methyltransferase FkbM" evidence="1">
    <location>
        <begin position="28"/>
        <end position="188"/>
    </location>
</feature>
<gene>
    <name evidence="2" type="ORF">CH341_19295</name>
</gene>
<reference evidence="2 3" key="1">
    <citation type="submission" date="2017-07" db="EMBL/GenBank/DDBJ databases">
        <title>Draft Genome Sequences of Select Purple Nonsulfur Bacteria.</title>
        <authorList>
            <person name="Lasarre B."/>
            <person name="Mckinlay J.B."/>
        </authorList>
    </citation>
    <scope>NUCLEOTIDE SEQUENCE [LARGE SCALE GENOMIC DNA]</scope>
    <source>
        <strain evidence="2 3">DSM 5909</strain>
    </source>
</reference>
<comment type="caution">
    <text evidence="2">The sequence shown here is derived from an EMBL/GenBank/DDBJ whole genome shotgun (WGS) entry which is preliminary data.</text>
</comment>
<accession>A0A327KWL6</accession>
<keyword evidence="3" id="KW-1185">Reference proteome</keyword>
<dbReference type="InterPro" id="IPR006342">
    <property type="entry name" value="FkbM_mtfrase"/>
</dbReference>
<dbReference type="Proteomes" id="UP000249130">
    <property type="component" value="Unassembled WGS sequence"/>
</dbReference>
<dbReference type="InterPro" id="IPR029063">
    <property type="entry name" value="SAM-dependent_MTases_sf"/>
</dbReference>
<dbReference type="NCBIfam" id="TIGR01444">
    <property type="entry name" value="fkbM_fam"/>
    <property type="match status" value="1"/>
</dbReference>
<organism evidence="2 3">
    <name type="scientific">Rhodoplanes roseus</name>
    <dbReference type="NCBI Taxonomy" id="29409"/>
    <lineage>
        <taxon>Bacteria</taxon>
        <taxon>Pseudomonadati</taxon>
        <taxon>Pseudomonadota</taxon>
        <taxon>Alphaproteobacteria</taxon>
        <taxon>Hyphomicrobiales</taxon>
        <taxon>Nitrobacteraceae</taxon>
        <taxon>Rhodoplanes</taxon>
    </lineage>
</organism>
<proteinExistence type="predicted"/>
<evidence type="ECO:0000259" key="1">
    <source>
        <dbReference type="Pfam" id="PF05050"/>
    </source>
</evidence>
<sequence>MLRSYAQNFEDVILFRALKDVTVGSYIDIGAQDPVFDSVSLAFYERGWRGTHVEPSRNYSELLRRARVDERVIEAAVSDSLNNVRIFEIADTGLTTGIESYARNHRAKGFCVRETTVPSIPLSKLFEEVGETEIHWLKIDVEGMEADVLRSWRTATQRPWIVLVEATVPGSTELCYDGWEPELTDRGYGFAYFDGLNRFYVHESHFDLLARFNAGPNVFDGFALSKNSIFVREMADDLAKTDERARNATAVAEECKGEAAAALAALKAQADGFGASSEIAIHAVRAEAAETRAHLEATICAIRVEAEKREEAIRTQSDQLVKTSEAAVEIATAQLAALQIGSDRRIAELEEALSRSDADRGAIAQTLSDREHENAEQKCEISRLGREAEILRETLDEQTAGTSRLMCALEEAKAQLAVERSRFDARTRTLTGERTMLMNEIVRLHISIEAMQRSARGGERQCDELRFAIDQIYRSTSWRVTAPLRFTRRSLSYFVQGVWAWITLRPGCRPRRIARWGLRRGVELINAYPTIALTGKRWLAFFPRLDGRLRAAIETDRAANLRKSFEPTSELSVQPCAAAAAEIPVSSAEQPALTKALVNGSDAFVTLYSATQDWKWGQRIHA</sequence>
<dbReference type="EMBL" id="NPEX01000150">
    <property type="protein sequence ID" value="RAI42486.1"/>
    <property type="molecule type" value="Genomic_DNA"/>
</dbReference>